<comment type="similarity">
    <text evidence="2">Belongs to the TRAFAC class translation factor GTPase superfamily. Classic translation factor GTPase family. EF-Tu/EF-1A subfamily.</text>
</comment>
<dbReference type="GO" id="GO:0003924">
    <property type="term" value="F:GTPase activity"/>
    <property type="evidence" value="ECO:0007669"/>
    <property type="project" value="InterPro"/>
</dbReference>
<dbReference type="Gene3D" id="3.40.50.300">
    <property type="entry name" value="P-loop containing nucleotide triphosphate hydrolases"/>
    <property type="match status" value="1"/>
</dbReference>
<dbReference type="InParanoid" id="A0A251VRK2"/>
<dbReference type="PANTHER" id="PTHR23115">
    <property type="entry name" value="TRANSLATION FACTOR"/>
    <property type="match status" value="1"/>
</dbReference>
<keyword evidence="9" id="KW-0251">Elongation factor</keyword>
<keyword evidence="4" id="KW-0342">GTP-binding</keyword>
<dbReference type="Gene3D" id="2.40.30.10">
    <property type="entry name" value="Translation factors"/>
    <property type="match status" value="1"/>
</dbReference>
<evidence type="ECO:0000259" key="7">
    <source>
        <dbReference type="Pfam" id="PF22594"/>
    </source>
</evidence>
<keyword evidence="9" id="KW-0648">Protein biosynthesis</keyword>
<keyword evidence="10" id="KW-1185">Reference proteome</keyword>
<dbReference type="AlphaFoldDB" id="A0A251VRK2"/>
<feature type="transmembrane region" description="Helical" evidence="5">
    <location>
        <begin position="124"/>
        <end position="143"/>
    </location>
</feature>
<reference evidence="8" key="3">
    <citation type="submission" date="2020-06" db="EMBL/GenBank/DDBJ databases">
        <title>Helianthus annuus Genome sequencing and assembly Release 2.</title>
        <authorList>
            <person name="Gouzy J."/>
            <person name="Langlade N."/>
            <person name="Munos S."/>
        </authorList>
    </citation>
    <scope>NUCLEOTIDE SEQUENCE</scope>
    <source>
        <tissue evidence="8">Leaves</tissue>
    </source>
</reference>
<keyword evidence="5" id="KW-1133">Transmembrane helix</keyword>
<evidence type="ECO:0000256" key="4">
    <source>
        <dbReference type="ARBA" id="ARBA00023134"/>
    </source>
</evidence>
<dbReference type="GO" id="GO:0003746">
    <property type="term" value="F:translation elongation factor activity"/>
    <property type="evidence" value="ECO:0007669"/>
    <property type="project" value="UniProtKB-KW"/>
</dbReference>
<proteinExistence type="inferred from homology"/>
<dbReference type="InterPro" id="IPR050100">
    <property type="entry name" value="TRAFAC_GTPase_members"/>
</dbReference>
<dbReference type="STRING" id="4232.A0A251VRK2"/>
<evidence type="ECO:0000313" key="10">
    <source>
        <dbReference type="Proteomes" id="UP000215914"/>
    </source>
</evidence>
<gene>
    <name evidence="9" type="ORF">HannXRQ_Chr01g0027451</name>
    <name evidence="8" type="ORF">HanXRQr2_Chr01g0040031</name>
</gene>
<sequence>MNKRFFMYAWVLDKLKADRERCITIDIALCKFETNKYCCAVIDTPGHRDLKHGYVASNSTDDPAKGASSFTSQVIIMNRPGQIGNRYAPVLNCHTSHIVVKFSEILTKIDRRSGKELEKEPKSLSIWLVFVIYMLLIWIKGLGLSVNEIGLALDGTCLSFQTGRV</sequence>
<dbReference type="GO" id="GO:0005525">
    <property type="term" value="F:GTP binding"/>
    <property type="evidence" value="ECO:0007669"/>
    <property type="project" value="UniProtKB-KW"/>
</dbReference>
<reference evidence="8 10" key="1">
    <citation type="journal article" date="2017" name="Nature">
        <title>The sunflower genome provides insights into oil metabolism, flowering and Asterid evolution.</title>
        <authorList>
            <person name="Badouin H."/>
            <person name="Gouzy J."/>
            <person name="Grassa C.J."/>
            <person name="Murat F."/>
            <person name="Staton S.E."/>
            <person name="Cottret L."/>
            <person name="Lelandais-Briere C."/>
            <person name="Owens G.L."/>
            <person name="Carrere S."/>
            <person name="Mayjonade B."/>
            <person name="Legrand L."/>
            <person name="Gill N."/>
            <person name="Kane N.C."/>
            <person name="Bowers J.E."/>
            <person name="Hubner S."/>
            <person name="Bellec A."/>
            <person name="Berard A."/>
            <person name="Berges H."/>
            <person name="Blanchet N."/>
            <person name="Boniface M.C."/>
            <person name="Brunel D."/>
            <person name="Catrice O."/>
            <person name="Chaidir N."/>
            <person name="Claudel C."/>
            <person name="Donnadieu C."/>
            <person name="Faraut T."/>
            <person name="Fievet G."/>
            <person name="Helmstetter N."/>
            <person name="King M."/>
            <person name="Knapp S.J."/>
            <person name="Lai Z."/>
            <person name="Le Paslier M.C."/>
            <person name="Lippi Y."/>
            <person name="Lorenzon L."/>
            <person name="Mandel J.R."/>
            <person name="Marage G."/>
            <person name="Marchand G."/>
            <person name="Marquand E."/>
            <person name="Bret-Mestries E."/>
            <person name="Morien E."/>
            <person name="Nambeesan S."/>
            <person name="Nguyen T."/>
            <person name="Pegot-Espagnet P."/>
            <person name="Pouilly N."/>
            <person name="Raftis F."/>
            <person name="Sallet E."/>
            <person name="Schiex T."/>
            <person name="Thomas J."/>
            <person name="Vandecasteele C."/>
            <person name="Vares D."/>
            <person name="Vear F."/>
            <person name="Vautrin S."/>
            <person name="Crespi M."/>
            <person name="Mangin B."/>
            <person name="Burke J.M."/>
            <person name="Salse J."/>
            <person name="Munos S."/>
            <person name="Vincourt P."/>
            <person name="Rieseberg L.H."/>
            <person name="Langlade N.B."/>
        </authorList>
    </citation>
    <scope>NUCLEOTIDE SEQUENCE [LARGE SCALE GENOMIC DNA]</scope>
    <source>
        <strain evidence="10">cv. SF193</strain>
        <tissue evidence="8">Leaves</tissue>
    </source>
</reference>
<dbReference type="InterPro" id="IPR054696">
    <property type="entry name" value="GTP-eEF1A_C"/>
</dbReference>
<dbReference type="Proteomes" id="UP000215914">
    <property type="component" value="Chromosome 1"/>
</dbReference>
<dbReference type="Pfam" id="PF00009">
    <property type="entry name" value="GTP_EFTU"/>
    <property type="match status" value="1"/>
</dbReference>
<keyword evidence="8" id="KW-0378">Hydrolase</keyword>
<reference evidence="9" key="2">
    <citation type="submission" date="2017-02" db="EMBL/GenBank/DDBJ databases">
        <title>Sunflower complete genome.</title>
        <authorList>
            <person name="Langlade N."/>
            <person name="Munos S."/>
        </authorList>
    </citation>
    <scope>NUCLEOTIDE SEQUENCE [LARGE SCALE GENOMIC DNA]</scope>
    <source>
        <tissue evidence="9">Leaves</tissue>
    </source>
</reference>
<dbReference type="GO" id="GO:0003743">
    <property type="term" value="F:translation initiation factor activity"/>
    <property type="evidence" value="ECO:0007669"/>
    <property type="project" value="UniProtKB-KW"/>
</dbReference>
<evidence type="ECO:0000256" key="1">
    <source>
        <dbReference type="ARBA" id="ARBA00003982"/>
    </source>
</evidence>
<name>A0A251VRK2_HELAN</name>
<feature type="domain" description="Tr-type G" evidence="6">
    <location>
        <begin position="11"/>
        <end position="51"/>
    </location>
</feature>
<dbReference type="EMBL" id="MNCJ02000316">
    <property type="protein sequence ID" value="KAF5823594.1"/>
    <property type="molecule type" value="Genomic_DNA"/>
</dbReference>
<evidence type="ECO:0000313" key="9">
    <source>
        <dbReference type="EMBL" id="OTG38227.1"/>
    </source>
</evidence>
<evidence type="ECO:0000256" key="5">
    <source>
        <dbReference type="SAM" id="Phobius"/>
    </source>
</evidence>
<comment type="function">
    <text evidence="1">This protein promotes the GTP-dependent binding of aminoacyl-tRNA to the A-site of ribosomes during protein biosynthesis.</text>
</comment>
<protein>
    <submittedName>
        <fullName evidence="9">Putative translation elongation factor EF1A/initiation factor IF2gamma</fullName>
    </submittedName>
</protein>
<dbReference type="SUPFAM" id="SSF52540">
    <property type="entry name" value="P-loop containing nucleoside triphosphate hydrolases"/>
    <property type="match status" value="1"/>
</dbReference>
<dbReference type="Gramene" id="mRNA:HanXRQr2_Chr01g0040031">
    <property type="protein sequence ID" value="CDS:HanXRQr2_Chr01g0040031.1"/>
    <property type="gene ID" value="HanXRQr2_Chr01g0040031"/>
</dbReference>
<feature type="domain" description="GTP-eEF1A C-terminal" evidence="7">
    <location>
        <begin position="69"/>
        <end position="125"/>
    </location>
</feature>
<dbReference type="InterPro" id="IPR000795">
    <property type="entry name" value="T_Tr_GTP-bd_dom"/>
</dbReference>
<keyword evidence="9" id="KW-0396">Initiation factor</keyword>
<organism evidence="9 10">
    <name type="scientific">Helianthus annuus</name>
    <name type="common">Common sunflower</name>
    <dbReference type="NCBI Taxonomy" id="4232"/>
    <lineage>
        <taxon>Eukaryota</taxon>
        <taxon>Viridiplantae</taxon>
        <taxon>Streptophyta</taxon>
        <taxon>Embryophyta</taxon>
        <taxon>Tracheophyta</taxon>
        <taxon>Spermatophyta</taxon>
        <taxon>Magnoliopsida</taxon>
        <taxon>eudicotyledons</taxon>
        <taxon>Gunneridae</taxon>
        <taxon>Pentapetalae</taxon>
        <taxon>asterids</taxon>
        <taxon>campanulids</taxon>
        <taxon>Asterales</taxon>
        <taxon>Asteraceae</taxon>
        <taxon>Asteroideae</taxon>
        <taxon>Heliantheae alliance</taxon>
        <taxon>Heliantheae</taxon>
        <taxon>Helianthus</taxon>
    </lineage>
</organism>
<dbReference type="InterPro" id="IPR027417">
    <property type="entry name" value="P-loop_NTPase"/>
</dbReference>
<accession>A0A251VRK2</accession>
<keyword evidence="5" id="KW-0812">Transmembrane</keyword>
<keyword evidence="3" id="KW-0547">Nucleotide-binding</keyword>
<evidence type="ECO:0000256" key="2">
    <source>
        <dbReference type="ARBA" id="ARBA00007249"/>
    </source>
</evidence>
<dbReference type="InterPro" id="IPR009001">
    <property type="entry name" value="Transl_elong_EF1A/Init_IF2_C"/>
</dbReference>
<dbReference type="EMBL" id="CM007890">
    <property type="protein sequence ID" value="OTG38227.1"/>
    <property type="molecule type" value="Genomic_DNA"/>
</dbReference>
<evidence type="ECO:0000259" key="6">
    <source>
        <dbReference type="Pfam" id="PF00009"/>
    </source>
</evidence>
<evidence type="ECO:0000313" key="8">
    <source>
        <dbReference type="EMBL" id="KAF5823594.1"/>
    </source>
</evidence>
<evidence type="ECO:0000256" key="3">
    <source>
        <dbReference type="ARBA" id="ARBA00022741"/>
    </source>
</evidence>
<dbReference type="Pfam" id="PF22594">
    <property type="entry name" value="GTP-eEF1A_C"/>
    <property type="match status" value="1"/>
</dbReference>
<keyword evidence="5" id="KW-0472">Membrane</keyword>
<dbReference type="SUPFAM" id="SSF50465">
    <property type="entry name" value="EF-Tu/eEF-1alpha/eIF2-gamma C-terminal domain"/>
    <property type="match status" value="1"/>
</dbReference>